<dbReference type="WBParaSite" id="ECPE_0000420701-mRNA-1">
    <property type="protein sequence ID" value="ECPE_0000420701-mRNA-1"/>
    <property type="gene ID" value="ECPE_0000420701"/>
</dbReference>
<evidence type="ECO:0000256" key="6">
    <source>
        <dbReference type="ARBA" id="ARBA00023049"/>
    </source>
</evidence>
<dbReference type="GO" id="GO:0046872">
    <property type="term" value="F:metal ion binding"/>
    <property type="evidence" value="ECO:0007669"/>
    <property type="project" value="UniProtKB-KW"/>
</dbReference>
<comment type="similarity">
    <text evidence="1 9">Belongs to the peptidase M8 family.</text>
</comment>
<reference evidence="10 11" key="2">
    <citation type="submission" date="2018-11" db="EMBL/GenBank/DDBJ databases">
        <authorList>
            <consortium name="Pathogen Informatics"/>
        </authorList>
    </citation>
    <scope>NUCLEOTIDE SEQUENCE [LARGE SCALE GENOMIC DNA]</scope>
    <source>
        <strain evidence="10 11">Egypt</strain>
    </source>
</reference>
<protein>
    <recommendedName>
        <fullName evidence="7 9">Leishmanolysin-like peptidase</fullName>
        <ecNumber evidence="9">3.4.24.-</ecNumber>
    </recommendedName>
</protein>
<evidence type="ECO:0000256" key="4">
    <source>
        <dbReference type="ARBA" id="ARBA00022801"/>
    </source>
</evidence>
<dbReference type="AlphaFoldDB" id="A0A183AB64"/>
<keyword evidence="2 9" id="KW-0645">Protease</keyword>
<dbReference type="InterPro" id="IPR001577">
    <property type="entry name" value="Peptidase_M8"/>
</dbReference>
<dbReference type="Gene3D" id="3.10.170.20">
    <property type="match status" value="1"/>
</dbReference>
<keyword evidence="6 8" id="KW-0482">Metalloprotease</keyword>
<accession>A0A183AB64</accession>
<reference evidence="12" key="1">
    <citation type="submission" date="2016-06" db="UniProtKB">
        <authorList>
            <consortium name="WormBaseParasite"/>
        </authorList>
    </citation>
    <scope>IDENTIFICATION</scope>
</reference>
<dbReference type="PANTHER" id="PTHR10942">
    <property type="entry name" value="LEISHMANOLYSIN-LIKE PEPTIDASE"/>
    <property type="match status" value="1"/>
</dbReference>
<organism evidence="12">
    <name type="scientific">Echinostoma caproni</name>
    <dbReference type="NCBI Taxonomy" id="27848"/>
    <lineage>
        <taxon>Eukaryota</taxon>
        <taxon>Metazoa</taxon>
        <taxon>Spiralia</taxon>
        <taxon>Lophotrochozoa</taxon>
        <taxon>Platyhelminthes</taxon>
        <taxon>Trematoda</taxon>
        <taxon>Digenea</taxon>
        <taxon>Plagiorchiida</taxon>
        <taxon>Echinostomata</taxon>
        <taxon>Echinostomatoidea</taxon>
        <taxon>Echinostomatidae</taxon>
        <taxon>Echinostoma</taxon>
    </lineage>
</organism>
<dbReference type="Pfam" id="PF01457">
    <property type="entry name" value="Peptidase_M8"/>
    <property type="match status" value="2"/>
</dbReference>
<evidence type="ECO:0000256" key="1">
    <source>
        <dbReference type="ARBA" id="ARBA00005860"/>
    </source>
</evidence>
<dbReference type="EMBL" id="UZAN01041076">
    <property type="protein sequence ID" value="VDP71901.1"/>
    <property type="molecule type" value="Genomic_DNA"/>
</dbReference>
<dbReference type="GO" id="GO:0006508">
    <property type="term" value="P:proteolysis"/>
    <property type="evidence" value="ECO:0007669"/>
    <property type="project" value="UniProtKB-KW"/>
</dbReference>
<dbReference type="OrthoDB" id="527990at2759"/>
<evidence type="ECO:0000313" key="12">
    <source>
        <dbReference type="WBParaSite" id="ECPE_0000420701-mRNA-1"/>
    </source>
</evidence>
<dbReference type="PANTHER" id="PTHR10942:SF0">
    <property type="entry name" value="LEISHMANOLYSIN-LIKE PEPTIDASE"/>
    <property type="match status" value="1"/>
</dbReference>
<proteinExistence type="inferred from homology"/>
<evidence type="ECO:0000256" key="8">
    <source>
        <dbReference type="PIRSR" id="PIRSR601577-2"/>
    </source>
</evidence>
<gene>
    <name evidence="10" type="ORF">ECPE_LOCUS4199</name>
</gene>
<feature type="binding site" evidence="8">
    <location>
        <position position="218"/>
    </location>
    <ligand>
        <name>Zn(2+)</name>
        <dbReference type="ChEBI" id="CHEBI:29105"/>
        <note>catalytic</note>
    </ligand>
</feature>
<evidence type="ECO:0000256" key="5">
    <source>
        <dbReference type="ARBA" id="ARBA00022833"/>
    </source>
</evidence>
<dbReference type="Proteomes" id="UP000272942">
    <property type="component" value="Unassembled WGS sequence"/>
</dbReference>
<dbReference type="Gene3D" id="3.90.132.10">
    <property type="entry name" value="Leishmanolysin , domain 2"/>
    <property type="match status" value="1"/>
</dbReference>
<evidence type="ECO:0000256" key="2">
    <source>
        <dbReference type="ARBA" id="ARBA00022670"/>
    </source>
</evidence>
<comment type="cofactor">
    <cofactor evidence="8 9">
        <name>Zn(2+)</name>
        <dbReference type="ChEBI" id="CHEBI:29105"/>
    </cofactor>
    <text evidence="8 9">Binds 1 zinc ion per subunit.</text>
</comment>
<evidence type="ECO:0000256" key="7">
    <source>
        <dbReference type="ARBA" id="ARBA00039717"/>
    </source>
</evidence>
<dbReference type="SUPFAM" id="SSF55486">
    <property type="entry name" value="Metalloproteases ('zincins'), catalytic domain"/>
    <property type="match status" value="1"/>
</dbReference>
<evidence type="ECO:0000256" key="3">
    <source>
        <dbReference type="ARBA" id="ARBA00022723"/>
    </source>
</evidence>
<keyword evidence="3 8" id="KW-0479">Metal-binding</keyword>
<sequence length="431" mass="47434">MTAANYTPSGFRVTPIYTSAFNGLKNSEEFKEKIVVPAIGYWSEALKVKNPPIGPLKIARDCEKGRRALAVRADGSREEICVTGCASVTTCYDIPIPSEYLDKCTAVRYNQPLVLQAGGPGASNTDYLLLVDARMHSQCDQGTLAFATVCQLDSKSNSPHTLTEVERTWKSVKGTYQLKRVVLRTPKLLEVAREHFGCEHLDGVEMENQGGSGTAAAHFEKRVVLNEAMAGSVGFETRVSKLTLAYFYDSGHCLNYANAYGSCNIRRFAQPLPPMNQYFAAVPGQPIFVAPLYGGADELADYCPFMTMDSHWFTDPVIAPDFGLSSSHFGALVNRELQAYGPDSVCFAHDPKEPWRSYQCDKGYQYKNVAASCYRYKCVPEQGLIVMVDRKEYQCPVGGGSIPVNTVGSVAYVSGRLICPECAKLCQVRYL</sequence>
<keyword evidence="11" id="KW-1185">Reference proteome</keyword>
<keyword evidence="4 9" id="KW-0378">Hydrolase</keyword>
<dbReference type="GO" id="GO:0007155">
    <property type="term" value="P:cell adhesion"/>
    <property type="evidence" value="ECO:0007669"/>
    <property type="project" value="InterPro"/>
</dbReference>
<name>A0A183AB64_9TREM</name>
<dbReference type="GO" id="GO:0004222">
    <property type="term" value="F:metalloendopeptidase activity"/>
    <property type="evidence" value="ECO:0007669"/>
    <property type="project" value="UniProtKB-UniRule"/>
</dbReference>
<evidence type="ECO:0000256" key="9">
    <source>
        <dbReference type="RuleBase" id="RU366077"/>
    </source>
</evidence>
<keyword evidence="5 8" id="KW-0862">Zinc</keyword>
<dbReference type="EC" id="3.4.24.-" evidence="9"/>
<dbReference type="GO" id="GO:0005737">
    <property type="term" value="C:cytoplasm"/>
    <property type="evidence" value="ECO:0007669"/>
    <property type="project" value="TreeGrafter"/>
</dbReference>
<dbReference type="GO" id="GO:0016020">
    <property type="term" value="C:membrane"/>
    <property type="evidence" value="ECO:0007669"/>
    <property type="project" value="InterPro"/>
</dbReference>
<evidence type="ECO:0000313" key="11">
    <source>
        <dbReference type="Proteomes" id="UP000272942"/>
    </source>
</evidence>
<evidence type="ECO:0000313" key="10">
    <source>
        <dbReference type="EMBL" id="VDP71901.1"/>
    </source>
</evidence>